<feature type="region of interest" description="Disordered" evidence="1">
    <location>
        <begin position="1"/>
        <end position="32"/>
    </location>
</feature>
<evidence type="ECO:0000256" key="1">
    <source>
        <dbReference type="SAM" id="MobiDB-lite"/>
    </source>
</evidence>
<sequence>MRRGSTVPASVPNHRDIRTPLPLARLQRPPWTPPRCRARLACRLLISVVSPSPSPQGAQPTTPLDSSSTSKPNPRPQSGTWYPVDHSDPHAADEPCKQQVAPLPPMPPPTGSVAAPGCFDAPMSASLHASAAMAVPPTSMVERNDATSQVFWPCILKLILVWICALLVVS</sequence>
<accession>A0A3L6T089</accession>
<feature type="compositionally biased region" description="Polar residues" evidence="1">
    <location>
        <begin position="56"/>
        <end position="80"/>
    </location>
</feature>
<dbReference type="Proteomes" id="UP000275267">
    <property type="component" value="Unassembled WGS sequence"/>
</dbReference>
<feature type="region of interest" description="Disordered" evidence="1">
    <location>
        <begin position="49"/>
        <end position="108"/>
    </location>
</feature>
<proteinExistence type="predicted"/>
<keyword evidence="2" id="KW-0472">Membrane</keyword>
<organism evidence="3 4">
    <name type="scientific">Panicum miliaceum</name>
    <name type="common">Proso millet</name>
    <name type="synonym">Broomcorn millet</name>
    <dbReference type="NCBI Taxonomy" id="4540"/>
    <lineage>
        <taxon>Eukaryota</taxon>
        <taxon>Viridiplantae</taxon>
        <taxon>Streptophyta</taxon>
        <taxon>Embryophyta</taxon>
        <taxon>Tracheophyta</taxon>
        <taxon>Spermatophyta</taxon>
        <taxon>Magnoliopsida</taxon>
        <taxon>Liliopsida</taxon>
        <taxon>Poales</taxon>
        <taxon>Poaceae</taxon>
        <taxon>PACMAD clade</taxon>
        <taxon>Panicoideae</taxon>
        <taxon>Panicodae</taxon>
        <taxon>Paniceae</taxon>
        <taxon>Panicinae</taxon>
        <taxon>Panicum</taxon>
        <taxon>Panicum sect. Panicum</taxon>
    </lineage>
</organism>
<feature type="compositionally biased region" description="Basic and acidic residues" evidence="1">
    <location>
        <begin position="85"/>
        <end position="96"/>
    </location>
</feature>
<keyword evidence="2" id="KW-1133">Transmembrane helix</keyword>
<keyword evidence="2" id="KW-0812">Transmembrane</keyword>
<dbReference type="EMBL" id="PQIB02000003">
    <property type="protein sequence ID" value="RLN29366.1"/>
    <property type="molecule type" value="Genomic_DNA"/>
</dbReference>
<evidence type="ECO:0000313" key="3">
    <source>
        <dbReference type="EMBL" id="RLN29366.1"/>
    </source>
</evidence>
<comment type="caution">
    <text evidence="3">The sequence shown here is derived from an EMBL/GenBank/DDBJ whole genome shotgun (WGS) entry which is preliminary data.</text>
</comment>
<name>A0A3L6T089_PANMI</name>
<evidence type="ECO:0000256" key="2">
    <source>
        <dbReference type="SAM" id="Phobius"/>
    </source>
</evidence>
<gene>
    <name evidence="3" type="ORF">C2845_PM05G16160</name>
</gene>
<protein>
    <submittedName>
        <fullName evidence="3">Uncharacterized protein</fullName>
    </submittedName>
</protein>
<dbReference type="AlphaFoldDB" id="A0A3L6T089"/>
<keyword evidence="4" id="KW-1185">Reference proteome</keyword>
<reference evidence="4" key="1">
    <citation type="journal article" date="2019" name="Nat. Commun.">
        <title>The genome of broomcorn millet.</title>
        <authorList>
            <person name="Zou C."/>
            <person name="Miki D."/>
            <person name="Li D."/>
            <person name="Tang Q."/>
            <person name="Xiao L."/>
            <person name="Rajput S."/>
            <person name="Deng P."/>
            <person name="Jia W."/>
            <person name="Huang R."/>
            <person name="Zhang M."/>
            <person name="Sun Y."/>
            <person name="Hu J."/>
            <person name="Fu X."/>
            <person name="Schnable P.S."/>
            <person name="Li F."/>
            <person name="Zhang H."/>
            <person name="Feng B."/>
            <person name="Zhu X."/>
            <person name="Liu R."/>
            <person name="Schnable J.C."/>
            <person name="Zhu J.-K."/>
            <person name="Zhang H."/>
        </authorList>
    </citation>
    <scope>NUCLEOTIDE SEQUENCE [LARGE SCALE GENOMIC DNA]</scope>
</reference>
<feature type="transmembrane region" description="Helical" evidence="2">
    <location>
        <begin position="150"/>
        <end position="169"/>
    </location>
</feature>
<evidence type="ECO:0000313" key="4">
    <source>
        <dbReference type="Proteomes" id="UP000275267"/>
    </source>
</evidence>